<dbReference type="PANTHER" id="PTHR46013">
    <property type="entry name" value="VASCULAR CELL ADHESION MOLECULE 1"/>
    <property type="match status" value="1"/>
</dbReference>
<feature type="domain" description="Ig-like" evidence="3">
    <location>
        <begin position="219"/>
        <end position="302"/>
    </location>
</feature>
<evidence type="ECO:0000256" key="1">
    <source>
        <dbReference type="SAM" id="Phobius"/>
    </source>
</evidence>
<dbReference type="Ensembl" id="ENSMALT00000031673.1">
    <property type="protein sequence ID" value="ENSMALP00000031127.1"/>
    <property type="gene ID" value="ENSMALG00000021499.1"/>
</dbReference>
<evidence type="ECO:0000259" key="3">
    <source>
        <dbReference type="PROSITE" id="PS50835"/>
    </source>
</evidence>
<proteinExistence type="predicted"/>
<dbReference type="Proteomes" id="UP000261600">
    <property type="component" value="Unplaced"/>
</dbReference>
<dbReference type="InterPro" id="IPR007110">
    <property type="entry name" value="Ig-like_dom"/>
</dbReference>
<organism evidence="4 5">
    <name type="scientific">Monopterus albus</name>
    <name type="common">Swamp eel</name>
    <dbReference type="NCBI Taxonomy" id="43700"/>
    <lineage>
        <taxon>Eukaryota</taxon>
        <taxon>Metazoa</taxon>
        <taxon>Chordata</taxon>
        <taxon>Craniata</taxon>
        <taxon>Vertebrata</taxon>
        <taxon>Euteleostomi</taxon>
        <taxon>Actinopterygii</taxon>
        <taxon>Neopterygii</taxon>
        <taxon>Teleostei</taxon>
        <taxon>Neoteleostei</taxon>
        <taxon>Acanthomorphata</taxon>
        <taxon>Anabantaria</taxon>
        <taxon>Synbranchiformes</taxon>
        <taxon>Synbranchidae</taxon>
        <taxon>Monopterus</taxon>
    </lineage>
</organism>
<dbReference type="PANTHER" id="PTHR46013:SF4">
    <property type="entry name" value="B-CELL RECEPTOR CD22-RELATED"/>
    <property type="match status" value="1"/>
</dbReference>
<dbReference type="Gene3D" id="2.60.40.10">
    <property type="entry name" value="Immunoglobulins"/>
    <property type="match status" value="3"/>
</dbReference>
<dbReference type="AlphaFoldDB" id="A0A3Q3RBQ9"/>
<feature type="signal peptide" evidence="2">
    <location>
        <begin position="1"/>
        <end position="21"/>
    </location>
</feature>
<dbReference type="SMART" id="SM00408">
    <property type="entry name" value="IGc2"/>
    <property type="match status" value="2"/>
</dbReference>
<evidence type="ECO:0000313" key="4">
    <source>
        <dbReference type="Ensembl" id="ENSMALP00000031127.1"/>
    </source>
</evidence>
<dbReference type="SMART" id="SM00409">
    <property type="entry name" value="IG"/>
    <property type="match status" value="3"/>
</dbReference>
<sequence length="360" mass="40526">WIFRLLFMLGLLLVQDWRVEYQQQHICAVKGSSVVIPCSFHYPETYKVQSVKWGHERCDIYKGPFIFDSESNDASSRFQYIGDKHHNCSFKIQQVEHNDTGKHAFRFVANSRNDQVKPWTGSVGSVLTVVNLEVVMTKPNGNRTTMEGDSVNLTCINSCDSENDVSAFIWFKNRELIHEGPAFYLSNISPANSGNYTCSLKSHKGTTSEVISIDVEYGPKNTSVSVRPSADAVAGSNITLTCSSHANPAVENYTWFKTNEQITVEAGKEPELYFREIFPHDGGQYFCSATNKYGSQNSSTVTLKVKGKLVKIVIILVVYLTLSCHFVRYILFHITLYTSKYNALMFSPCCSNKNETLFSG</sequence>
<reference evidence="4" key="2">
    <citation type="submission" date="2025-09" db="UniProtKB">
        <authorList>
            <consortium name="Ensembl"/>
        </authorList>
    </citation>
    <scope>IDENTIFICATION</scope>
</reference>
<name>A0A3Q3RBQ9_MONAL</name>
<feature type="domain" description="Ig-like" evidence="3">
    <location>
        <begin position="133"/>
        <end position="212"/>
    </location>
</feature>
<feature type="chain" id="PRO_5018538672" description="Ig-like domain-containing protein" evidence="2">
    <location>
        <begin position="22"/>
        <end position="360"/>
    </location>
</feature>
<feature type="transmembrane region" description="Helical" evidence="1">
    <location>
        <begin position="309"/>
        <end position="331"/>
    </location>
</feature>
<dbReference type="InterPro" id="IPR003599">
    <property type="entry name" value="Ig_sub"/>
</dbReference>
<keyword evidence="2" id="KW-0732">Signal</keyword>
<dbReference type="InterPro" id="IPR003598">
    <property type="entry name" value="Ig_sub2"/>
</dbReference>
<reference evidence="4" key="1">
    <citation type="submission" date="2025-08" db="UniProtKB">
        <authorList>
            <consortium name="Ensembl"/>
        </authorList>
    </citation>
    <scope>IDENTIFICATION</scope>
</reference>
<evidence type="ECO:0000256" key="2">
    <source>
        <dbReference type="SAM" id="SignalP"/>
    </source>
</evidence>
<keyword evidence="1" id="KW-0812">Transmembrane</keyword>
<dbReference type="PROSITE" id="PS50835">
    <property type="entry name" value="IG_LIKE"/>
    <property type="match status" value="2"/>
</dbReference>
<dbReference type="STRING" id="43700.ENSMALP00000031127"/>
<keyword evidence="5" id="KW-1185">Reference proteome</keyword>
<dbReference type="InterPro" id="IPR013783">
    <property type="entry name" value="Ig-like_fold"/>
</dbReference>
<evidence type="ECO:0000313" key="5">
    <source>
        <dbReference type="Proteomes" id="UP000261600"/>
    </source>
</evidence>
<dbReference type="SUPFAM" id="SSF48726">
    <property type="entry name" value="Immunoglobulin"/>
    <property type="match status" value="3"/>
</dbReference>
<keyword evidence="1" id="KW-0472">Membrane</keyword>
<dbReference type="Pfam" id="PF13895">
    <property type="entry name" value="Ig_2"/>
    <property type="match status" value="2"/>
</dbReference>
<accession>A0A3Q3RBQ9</accession>
<protein>
    <recommendedName>
        <fullName evidence="3">Ig-like domain-containing protein</fullName>
    </recommendedName>
</protein>
<dbReference type="InterPro" id="IPR036179">
    <property type="entry name" value="Ig-like_dom_sf"/>
</dbReference>
<keyword evidence="1" id="KW-1133">Transmembrane helix</keyword>